<comment type="caution">
    <text evidence="1">The sequence shown here is derived from an EMBL/GenBank/DDBJ whole genome shotgun (WGS) entry which is preliminary data.</text>
</comment>
<name>A0A428Q3K2_9HYPO</name>
<evidence type="ECO:0000313" key="1">
    <source>
        <dbReference type="EMBL" id="RSL59792.1"/>
    </source>
</evidence>
<dbReference type="AlphaFoldDB" id="A0A428Q3K2"/>
<proteinExistence type="predicted"/>
<keyword evidence="2" id="KW-1185">Reference proteome</keyword>
<organism evidence="1 2">
    <name type="scientific">Fusarium duplospermum</name>
    <dbReference type="NCBI Taxonomy" id="1325734"/>
    <lineage>
        <taxon>Eukaryota</taxon>
        <taxon>Fungi</taxon>
        <taxon>Dikarya</taxon>
        <taxon>Ascomycota</taxon>
        <taxon>Pezizomycotina</taxon>
        <taxon>Sordariomycetes</taxon>
        <taxon>Hypocreomycetidae</taxon>
        <taxon>Hypocreales</taxon>
        <taxon>Nectriaceae</taxon>
        <taxon>Fusarium</taxon>
        <taxon>Fusarium solani species complex</taxon>
    </lineage>
</organism>
<evidence type="ECO:0000313" key="2">
    <source>
        <dbReference type="Proteomes" id="UP000288168"/>
    </source>
</evidence>
<dbReference type="EMBL" id="NKCI01000063">
    <property type="protein sequence ID" value="RSL59792.1"/>
    <property type="molecule type" value="Genomic_DNA"/>
</dbReference>
<sequence length="89" mass="9560">MATVGDDAPDMRGGGDVDAGWVVYKSKLIEVLGLEKVALFGGENAEAPPDAVFGKTGRPCRSAWQSAFTEVGKDRSLLGEQQKEQEAYR</sequence>
<gene>
    <name evidence="1" type="ORF">CEP54_007111</name>
</gene>
<reference evidence="1 2" key="1">
    <citation type="submission" date="2017-06" db="EMBL/GenBank/DDBJ databases">
        <title>Comparative genomic analysis of Ambrosia Fusariam Clade fungi.</title>
        <authorList>
            <person name="Stajich J.E."/>
            <person name="Carrillo J."/>
            <person name="Kijimoto T."/>
            <person name="Eskalen A."/>
            <person name="O'Donnell K."/>
            <person name="Kasson M."/>
        </authorList>
    </citation>
    <scope>NUCLEOTIDE SEQUENCE [LARGE SCALE GENOMIC DNA]</scope>
    <source>
        <strain evidence="1 2">NRRL62584</strain>
    </source>
</reference>
<protein>
    <submittedName>
        <fullName evidence="1">Uncharacterized protein</fullName>
    </submittedName>
</protein>
<accession>A0A428Q3K2</accession>
<dbReference type="Proteomes" id="UP000288168">
    <property type="component" value="Unassembled WGS sequence"/>
</dbReference>